<sequence length="84" mass="9259">MAGTVAEMVRMFAVGEAQLAMKDAVLAGCKEVGCMCDQSRLLLHLQHVWQRLTDHFGSEIVPRFRRVALQVCGDKMCLAGPRLG</sequence>
<reference evidence="1" key="2">
    <citation type="journal article" date="2023" name="IMA Fungus">
        <title>Comparative genomic study of the Penicillium genus elucidates a diverse pangenome and 15 lateral gene transfer events.</title>
        <authorList>
            <person name="Petersen C."/>
            <person name="Sorensen T."/>
            <person name="Nielsen M.R."/>
            <person name="Sondergaard T.E."/>
            <person name="Sorensen J.L."/>
            <person name="Fitzpatrick D.A."/>
            <person name="Frisvad J.C."/>
            <person name="Nielsen K.L."/>
        </authorList>
    </citation>
    <scope>NUCLEOTIDE SEQUENCE</scope>
    <source>
        <strain evidence="1">IBT 23319</strain>
    </source>
</reference>
<comment type="caution">
    <text evidence="1">The sequence shown here is derived from an EMBL/GenBank/DDBJ whole genome shotgun (WGS) entry which is preliminary data.</text>
</comment>
<organism evidence="1 2">
    <name type="scientific">Penicillium citrinum</name>
    <dbReference type="NCBI Taxonomy" id="5077"/>
    <lineage>
        <taxon>Eukaryota</taxon>
        <taxon>Fungi</taxon>
        <taxon>Dikarya</taxon>
        <taxon>Ascomycota</taxon>
        <taxon>Pezizomycotina</taxon>
        <taxon>Eurotiomycetes</taxon>
        <taxon>Eurotiomycetidae</taxon>
        <taxon>Eurotiales</taxon>
        <taxon>Aspergillaceae</taxon>
        <taxon>Penicillium</taxon>
    </lineage>
</organism>
<dbReference type="RefSeq" id="XP_056501187.1">
    <property type="nucleotide sequence ID" value="XM_056644373.1"/>
</dbReference>
<name>A0A9W9P1M4_PENCI</name>
<evidence type="ECO:0000313" key="2">
    <source>
        <dbReference type="Proteomes" id="UP001147733"/>
    </source>
</evidence>
<reference evidence="1" key="1">
    <citation type="submission" date="2022-11" db="EMBL/GenBank/DDBJ databases">
        <authorList>
            <person name="Petersen C."/>
        </authorList>
    </citation>
    <scope>NUCLEOTIDE SEQUENCE</scope>
    <source>
        <strain evidence="1">IBT 23319</strain>
    </source>
</reference>
<proteinExistence type="predicted"/>
<gene>
    <name evidence="1" type="ORF">N7469_005453</name>
</gene>
<accession>A0A9W9P1M4</accession>
<dbReference type="EMBL" id="JAPQKT010000004">
    <property type="protein sequence ID" value="KAJ5233687.1"/>
    <property type="molecule type" value="Genomic_DNA"/>
</dbReference>
<dbReference type="Proteomes" id="UP001147733">
    <property type="component" value="Unassembled WGS sequence"/>
</dbReference>
<dbReference type="GeneID" id="81383540"/>
<keyword evidence="2" id="KW-1185">Reference proteome</keyword>
<dbReference type="AlphaFoldDB" id="A0A9W9P1M4"/>
<protein>
    <submittedName>
        <fullName evidence="1">Uncharacterized protein</fullName>
    </submittedName>
</protein>
<evidence type="ECO:0000313" key="1">
    <source>
        <dbReference type="EMBL" id="KAJ5233687.1"/>
    </source>
</evidence>